<comment type="subcellular location">
    <subcellularLocation>
        <location evidence="5">Nucleus</location>
    </subcellularLocation>
</comment>
<keyword evidence="8" id="KW-1185">Reference proteome</keyword>
<dbReference type="SUPFAM" id="SSF82927">
    <property type="entry name" value="Cysteine-rich DNA binding domain, (DM domain)"/>
    <property type="match status" value="1"/>
</dbReference>
<organism evidence="7 8">
    <name type="scientific">Nephila pilipes</name>
    <name type="common">Giant wood spider</name>
    <name type="synonym">Nephila maculata</name>
    <dbReference type="NCBI Taxonomy" id="299642"/>
    <lineage>
        <taxon>Eukaryota</taxon>
        <taxon>Metazoa</taxon>
        <taxon>Ecdysozoa</taxon>
        <taxon>Arthropoda</taxon>
        <taxon>Chelicerata</taxon>
        <taxon>Arachnida</taxon>
        <taxon>Araneae</taxon>
        <taxon>Araneomorphae</taxon>
        <taxon>Entelegynae</taxon>
        <taxon>Araneoidea</taxon>
        <taxon>Nephilidae</taxon>
        <taxon>Nephila</taxon>
    </lineage>
</organism>
<evidence type="ECO:0000256" key="1">
    <source>
        <dbReference type="ARBA" id="ARBA00022723"/>
    </source>
</evidence>
<evidence type="ECO:0000256" key="2">
    <source>
        <dbReference type="ARBA" id="ARBA00022833"/>
    </source>
</evidence>
<dbReference type="PROSITE" id="PS50809">
    <property type="entry name" value="DM_2"/>
    <property type="match status" value="1"/>
</dbReference>
<proteinExistence type="predicted"/>
<dbReference type="EMBL" id="BMAW01110722">
    <property type="protein sequence ID" value="GFT44588.1"/>
    <property type="molecule type" value="Genomic_DNA"/>
</dbReference>
<evidence type="ECO:0000313" key="8">
    <source>
        <dbReference type="Proteomes" id="UP000887013"/>
    </source>
</evidence>
<dbReference type="GO" id="GO:0043565">
    <property type="term" value="F:sequence-specific DNA binding"/>
    <property type="evidence" value="ECO:0007669"/>
    <property type="project" value="InterPro"/>
</dbReference>
<evidence type="ECO:0000313" key="7">
    <source>
        <dbReference type="EMBL" id="GFT44588.1"/>
    </source>
</evidence>
<dbReference type="SMART" id="SM00301">
    <property type="entry name" value="DM"/>
    <property type="match status" value="1"/>
</dbReference>
<dbReference type="AlphaFoldDB" id="A0A8X6P396"/>
<dbReference type="InterPro" id="IPR036407">
    <property type="entry name" value="DM_DNA-bd_sf"/>
</dbReference>
<evidence type="ECO:0000256" key="5">
    <source>
        <dbReference type="PROSITE-ProRule" id="PRU00070"/>
    </source>
</evidence>
<feature type="non-terminal residue" evidence="7">
    <location>
        <position position="142"/>
    </location>
</feature>
<feature type="DNA-binding region" description="DM" evidence="5">
    <location>
        <begin position="59"/>
        <end position="105"/>
    </location>
</feature>
<dbReference type="Gene3D" id="4.10.1040.10">
    <property type="entry name" value="DM DNA-binding domain"/>
    <property type="match status" value="1"/>
</dbReference>
<keyword evidence="2 5" id="KW-0862">Zinc</keyword>
<dbReference type="InterPro" id="IPR001275">
    <property type="entry name" value="DM_DNA-bd"/>
</dbReference>
<dbReference type="GO" id="GO:0006355">
    <property type="term" value="P:regulation of DNA-templated transcription"/>
    <property type="evidence" value="ECO:0007669"/>
    <property type="project" value="InterPro"/>
</dbReference>
<comment type="caution">
    <text evidence="7">The sequence shown here is derived from an EMBL/GenBank/DDBJ whole genome shotgun (WGS) entry which is preliminary data.</text>
</comment>
<dbReference type="Pfam" id="PF00751">
    <property type="entry name" value="DM"/>
    <property type="match status" value="1"/>
</dbReference>
<accession>A0A8X6P396</accession>
<keyword evidence="3 5" id="KW-0238">DNA-binding</keyword>
<evidence type="ECO:0000256" key="3">
    <source>
        <dbReference type="ARBA" id="ARBA00023125"/>
    </source>
</evidence>
<dbReference type="Proteomes" id="UP000887013">
    <property type="component" value="Unassembled WGS sequence"/>
</dbReference>
<gene>
    <name evidence="7" type="ORF">NPIL_182551</name>
</gene>
<dbReference type="GO" id="GO:0046872">
    <property type="term" value="F:metal ion binding"/>
    <property type="evidence" value="ECO:0007669"/>
    <property type="project" value="UniProtKB-KW"/>
</dbReference>
<name>A0A8X6P396_NEPPI</name>
<keyword evidence="4 5" id="KW-0539">Nucleus</keyword>
<dbReference type="OrthoDB" id="10337216at2759"/>
<sequence length="142" mass="16058">MTHLKQPALSRSYWIGATGCLLLPQTHCKGLTFSQLPQGMKKATDNQSKTHQSRQKPVCAKCRIHGLKCNLANHKPCEYENCVCKLCIYMTATRKCMAVKTQIMRRLDGGRTLTDIESKLPTEPFFDFDTKEGKDGRHDNSP</sequence>
<keyword evidence="1 5" id="KW-0479">Metal-binding</keyword>
<reference evidence="7" key="1">
    <citation type="submission" date="2020-08" db="EMBL/GenBank/DDBJ databases">
        <title>Multicomponent nature underlies the extraordinary mechanical properties of spider dragline silk.</title>
        <authorList>
            <person name="Kono N."/>
            <person name="Nakamura H."/>
            <person name="Mori M."/>
            <person name="Yoshida Y."/>
            <person name="Ohtoshi R."/>
            <person name="Malay A.D."/>
            <person name="Moran D.A.P."/>
            <person name="Tomita M."/>
            <person name="Numata K."/>
            <person name="Arakawa K."/>
        </authorList>
    </citation>
    <scope>NUCLEOTIDE SEQUENCE</scope>
</reference>
<dbReference type="GO" id="GO:0005634">
    <property type="term" value="C:nucleus"/>
    <property type="evidence" value="ECO:0007669"/>
    <property type="project" value="UniProtKB-SubCell"/>
</dbReference>
<protein>
    <recommendedName>
        <fullName evidence="6">DM domain-containing protein</fullName>
    </recommendedName>
</protein>
<evidence type="ECO:0000259" key="6">
    <source>
        <dbReference type="PROSITE" id="PS50809"/>
    </source>
</evidence>
<feature type="domain" description="DM" evidence="6">
    <location>
        <begin position="59"/>
        <end position="105"/>
    </location>
</feature>
<evidence type="ECO:0000256" key="4">
    <source>
        <dbReference type="ARBA" id="ARBA00023242"/>
    </source>
</evidence>